<dbReference type="SUPFAM" id="SSF55781">
    <property type="entry name" value="GAF domain-like"/>
    <property type="match status" value="1"/>
</dbReference>
<accession>A0A1D7U624</accession>
<dbReference type="Proteomes" id="UP000094969">
    <property type="component" value="Chromosome"/>
</dbReference>
<organism evidence="1 2">
    <name type="scientific">Bosea vaviloviae</name>
    <dbReference type="NCBI Taxonomy" id="1526658"/>
    <lineage>
        <taxon>Bacteria</taxon>
        <taxon>Pseudomonadati</taxon>
        <taxon>Pseudomonadota</taxon>
        <taxon>Alphaproteobacteria</taxon>
        <taxon>Hyphomicrobiales</taxon>
        <taxon>Boseaceae</taxon>
        <taxon>Bosea</taxon>
    </lineage>
</organism>
<reference evidence="1 2" key="1">
    <citation type="journal article" date="2015" name="Antonie Van Leeuwenhoek">
        <title>Bosea vaviloviae sp. nov., a new species of slow-growing rhizobia isolated from nodules of the relict species Vavilovia formosa (Stev.) Fed.</title>
        <authorList>
            <person name="Safronova V.I."/>
            <person name="Kuznetsova I.G."/>
            <person name="Sazanova A.L."/>
            <person name="Kimeklis A.K."/>
            <person name="Belimov A.A."/>
            <person name="Andronov E.E."/>
            <person name="Pinaev A.G."/>
            <person name="Chizhevskaya E.P."/>
            <person name="Pukhaev A.R."/>
            <person name="Popov K.P."/>
            <person name="Willems A."/>
            <person name="Tikhonovich I.A."/>
        </authorList>
    </citation>
    <scope>NUCLEOTIDE SEQUENCE [LARGE SCALE GENOMIC DNA]</scope>
    <source>
        <strain evidence="1 2">Vaf18</strain>
    </source>
</reference>
<sequence>MQAPWNCHERNADPIIVEDIALLREPPQLIATVLAEGIHALAFIPVAGDAELSGKFMVYCDTPRVFTEHERDIALQHPFGPLVGT</sequence>
<evidence type="ECO:0000313" key="2">
    <source>
        <dbReference type="Proteomes" id="UP000094969"/>
    </source>
</evidence>
<dbReference type="STRING" id="1526658.BHK69_22345"/>
<dbReference type="AlphaFoldDB" id="A0A1D7U624"/>
<dbReference type="RefSeq" id="WP_069692013.1">
    <property type="nucleotide sequence ID" value="NZ_CP017147.1"/>
</dbReference>
<dbReference type="KEGG" id="bvv:BHK69_22345"/>
<evidence type="ECO:0008006" key="3">
    <source>
        <dbReference type="Google" id="ProtNLM"/>
    </source>
</evidence>
<dbReference type="InterPro" id="IPR029016">
    <property type="entry name" value="GAF-like_dom_sf"/>
</dbReference>
<evidence type="ECO:0000313" key="1">
    <source>
        <dbReference type="EMBL" id="AOO82807.1"/>
    </source>
</evidence>
<name>A0A1D7U624_9HYPH</name>
<keyword evidence="2" id="KW-1185">Reference proteome</keyword>
<dbReference type="EMBL" id="CP017147">
    <property type="protein sequence ID" value="AOO82807.1"/>
    <property type="molecule type" value="Genomic_DNA"/>
</dbReference>
<proteinExistence type="predicted"/>
<gene>
    <name evidence="1" type="ORF">BHK69_22345</name>
</gene>
<protein>
    <recommendedName>
        <fullName evidence="3">GAF domain-containing protein</fullName>
    </recommendedName>
</protein>
<dbReference type="Gene3D" id="3.30.450.40">
    <property type="match status" value="1"/>
</dbReference>